<reference evidence="7" key="2">
    <citation type="journal article" date="2021" name="PeerJ">
        <title>Extensive microbial diversity within the chicken gut microbiome revealed by metagenomics and culture.</title>
        <authorList>
            <person name="Gilroy R."/>
            <person name="Ravi A."/>
            <person name="Getino M."/>
            <person name="Pursley I."/>
            <person name="Horton D.L."/>
            <person name="Alikhan N.F."/>
            <person name="Baker D."/>
            <person name="Gharbi K."/>
            <person name="Hall N."/>
            <person name="Watson M."/>
            <person name="Adriaenssens E.M."/>
            <person name="Foster-Nyarko E."/>
            <person name="Jarju S."/>
            <person name="Secka A."/>
            <person name="Antonio M."/>
            <person name="Oren A."/>
            <person name="Chaudhuri R.R."/>
            <person name="La Ragione R."/>
            <person name="Hildebrand F."/>
            <person name="Pallen M.J."/>
        </authorList>
    </citation>
    <scope>NUCLEOTIDE SEQUENCE</scope>
    <source>
        <strain evidence="7">10406</strain>
    </source>
</reference>
<evidence type="ECO:0000256" key="5">
    <source>
        <dbReference type="SAM" id="Phobius"/>
    </source>
</evidence>
<comment type="caution">
    <text evidence="7">The sequence shown here is derived from an EMBL/GenBank/DDBJ whole genome shotgun (WGS) entry which is preliminary data.</text>
</comment>
<dbReference type="InterPro" id="IPR007267">
    <property type="entry name" value="GtrA_DPMS_TM"/>
</dbReference>
<dbReference type="GO" id="GO:0016020">
    <property type="term" value="C:membrane"/>
    <property type="evidence" value="ECO:0007669"/>
    <property type="project" value="UniProtKB-SubCell"/>
</dbReference>
<dbReference type="Pfam" id="PF04138">
    <property type="entry name" value="GtrA_DPMS_TM"/>
    <property type="match status" value="1"/>
</dbReference>
<accession>A0A9D1N9J2</accession>
<evidence type="ECO:0000256" key="3">
    <source>
        <dbReference type="ARBA" id="ARBA00022989"/>
    </source>
</evidence>
<evidence type="ECO:0000313" key="7">
    <source>
        <dbReference type="EMBL" id="HIU98805.1"/>
    </source>
</evidence>
<keyword evidence="3 5" id="KW-1133">Transmembrane helix</keyword>
<reference evidence="7" key="1">
    <citation type="submission" date="2020-10" db="EMBL/GenBank/DDBJ databases">
        <authorList>
            <person name="Gilroy R."/>
        </authorList>
    </citation>
    <scope>NUCLEOTIDE SEQUENCE</scope>
    <source>
        <strain evidence="7">10406</strain>
    </source>
</reference>
<organism evidence="7 8">
    <name type="scientific">Candidatus Limadaptatus stercoripullorum</name>
    <dbReference type="NCBI Taxonomy" id="2840846"/>
    <lineage>
        <taxon>Bacteria</taxon>
        <taxon>Bacillati</taxon>
        <taxon>Bacillota</taxon>
        <taxon>Clostridia</taxon>
        <taxon>Eubacteriales</taxon>
        <taxon>Candidatus Limadaptatus</taxon>
    </lineage>
</organism>
<feature type="transmembrane region" description="Helical" evidence="5">
    <location>
        <begin position="69"/>
        <end position="90"/>
    </location>
</feature>
<protein>
    <submittedName>
        <fullName evidence="7">GtrA family protein</fullName>
    </submittedName>
</protein>
<dbReference type="AlphaFoldDB" id="A0A9D1N9J2"/>
<evidence type="ECO:0000259" key="6">
    <source>
        <dbReference type="Pfam" id="PF04138"/>
    </source>
</evidence>
<evidence type="ECO:0000256" key="4">
    <source>
        <dbReference type="ARBA" id="ARBA00023136"/>
    </source>
</evidence>
<feature type="domain" description="GtrA/DPMS transmembrane" evidence="6">
    <location>
        <begin position="63"/>
        <end position="172"/>
    </location>
</feature>
<proteinExistence type="predicted"/>
<evidence type="ECO:0000256" key="1">
    <source>
        <dbReference type="ARBA" id="ARBA00004141"/>
    </source>
</evidence>
<evidence type="ECO:0000256" key="2">
    <source>
        <dbReference type="ARBA" id="ARBA00022692"/>
    </source>
</evidence>
<dbReference type="EMBL" id="DVOE01000045">
    <property type="protein sequence ID" value="HIU98805.1"/>
    <property type="molecule type" value="Genomic_DNA"/>
</dbReference>
<gene>
    <name evidence="7" type="ORF">IAC73_03060</name>
</gene>
<keyword evidence="2 5" id="KW-0812">Transmembrane</keyword>
<feature type="transmembrane region" description="Helical" evidence="5">
    <location>
        <begin position="102"/>
        <end position="127"/>
    </location>
</feature>
<feature type="transmembrane region" description="Helical" evidence="5">
    <location>
        <begin position="28"/>
        <end position="49"/>
    </location>
</feature>
<sequence>MDNAPAKVKRDINPVKKFFMEHENIRQIVVFTLCSLVCFAIEYISFTVIELCIKGLDQPVDWIVFEYDHARTFVAFLVSNVLAQTATFVLNRKKTFKATNNVLISGIMFAIMMIGIILLNTYLGGVITTAAKRTFESSMGAETAEIVAGYCGKLTGSLLSFVISFLGNKFLVMRNWKVASYKAAIYEAEYEHAPAELLAADTEEE</sequence>
<evidence type="ECO:0000313" key="8">
    <source>
        <dbReference type="Proteomes" id="UP000886857"/>
    </source>
</evidence>
<dbReference type="Proteomes" id="UP000886857">
    <property type="component" value="Unassembled WGS sequence"/>
</dbReference>
<name>A0A9D1N9J2_9FIRM</name>
<feature type="transmembrane region" description="Helical" evidence="5">
    <location>
        <begin position="147"/>
        <end position="167"/>
    </location>
</feature>
<comment type="subcellular location">
    <subcellularLocation>
        <location evidence="1">Membrane</location>
        <topology evidence="1">Multi-pass membrane protein</topology>
    </subcellularLocation>
</comment>
<dbReference type="GO" id="GO:0000271">
    <property type="term" value="P:polysaccharide biosynthetic process"/>
    <property type="evidence" value="ECO:0007669"/>
    <property type="project" value="InterPro"/>
</dbReference>
<keyword evidence="4 5" id="KW-0472">Membrane</keyword>